<accession>A0A363D2C5</accession>
<name>A0A363D2C5_9BACT</name>
<dbReference type="AlphaFoldDB" id="A0A363D2C5"/>
<reference evidence="2 3" key="1">
    <citation type="submission" date="2017-02" db="EMBL/GenBank/DDBJ databases">
        <title>Arcobacter caeni sp. nov, a new Arcobacter species isolated from reclaimed water.</title>
        <authorList>
            <person name="Figueras M.J."/>
            <person name="Perez-Cataluna A."/>
            <person name="Salas-Masso N."/>
        </authorList>
    </citation>
    <scope>NUCLEOTIDE SEQUENCE [LARGE SCALE GENOMIC DNA]</scope>
    <source>
        <strain evidence="2 3">RW17-10</strain>
    </source>
</reference>
<proteinExistence type="predicted"/>
<evidence type="ECO:0000256" key="1">
    <source>
        <dbReference type="SAM" id="Phobius"/>
    </source>
</evidence>
<feature type="transmembrane region" description="Helical" evidence="1">
    <location>
        <begin position="20"/>
        <end position="39"/>
    </location>
</feature>
<evidence type="ECO:0000313" key="3">
    <source>
        <dbReference type="Proteomes" id="UP000251135"/>
    </source>
</evidence>
<keyword evidence="1" id="KW-0472">Membrane</keyword>
<dbReference type="EMBL" id="MUXE01000004">
    <property type="protein sequence ID" value="PUE65498.1"/>
    <property type="molecule type" value="Genomic_DNA"/>
</dbReference>
<keyword evidence="1" id="KW-1133">Transmembrane helix</keyword>
<keyword evidence="1" id="KW-0812">Transmembrane</keyword>
<sequence>MLNYLNNKFINSAFKTKIELYLLPLLLLYLCYFLLDFNLNQNLEIKEIKAKVDLNYSNKEFKDSFLDLFSNLEDYALQNQIIIFTLTNNKKVFTIKAKANLIKIENFIKKIENLNNFSKIKTLTLNKLDLDNYIFEMEVDLNKFYIKKLHKDGDIQEIKQKVIITNNEKTKEYKINAIISDYAFINELWLKKDEKIDDLILTKIEKNFVILENEEKKIILELNNENNIKNLN</sequence>
<gene>
    <name evidence="2" type="ORF">B0174_04030</name>
</gene>
<dbReference type="OrthoDB" id="5349090at2"/>
<organism evidence="2 3">
    <name type="scientific">Arcobacter caeni</name>
    <dbReference type="NCBI Taxonomy" id="1912877"/>
    <lineage>
        <taxon>Bacteria</taxon>
        <taxon>Pseudomonadati</taxon>
        <taxon>Campylobacterota</taxon>
        <taxon>Epsilonproteobacteria</taxon>
        <taxon>Campylobacterales</taxon>
        <taxon>Arcobacteraceae</taxon>
        <taxon>Arcobacter</taxon>
    </lineage>
</organism>
<protein>
    <submittedName>
        <fullName evidence="2">Uncharacterized protein</fullName>
    </submittedName>
</protein>
<keyword evidence="3" id="KW-1185">Reference proteome</keyword>
<evidence type="ECO:0000313" key="2">
    <source>
        <dbReference type="EMBL" id="PUE65498.1"/>
    </source>
</evidence>
<comment type="caution">
    <text evidence="2">The sequence shown here is derived from an EMBL/GenBank/DDBJ whole genome shotgun (WGS) entry which is preliminary data.</text>
</comment>
<dbReference type="Proteomes" id="UP000251135">
    <property type="component" value="Unassembled WGS sequence"/>
</dbReference>
<dbReference type="RefSeq" id="WP_108558372.1">
    <property type="nucleotide sequence ID" value="NZ_MUXE01000004.1"/>
</dbReference>